<sequence length="418" mass="45537">MDKFIIHGGVPLQGHVNISGAKNAALPIIAASVLTEQPMKINNVPRLRDIYTISKILQHMGATCELDEATNCFHVHRNGMNRLEAPYELVKTMRASILFLGPMVARYHEARVSLPGGCAIGARPVNLHLDALRKMGVELDIVDGYIIARCEELRGAAISFDTVTVTGTENIMMAATLAKGKTVLKNAAKEPEVVDLARCLTSMGAHIEGAGTDTITIHGVEELRGTEYSVMPDRIEAGTFMAAAAITAGHVTLPIEVAQYLESVIIKLRDCDIRIECDDELIHIYGNGITCRDMATSPYPGFPTDMQAQYMALMCRGTGVSVIEETIFENRFMHVAELRRMGCDIEVQGSRAIVKGKPRLKGAPVMATDLRASASLVIAALAASGASEISRIYHLDRGYDHIEEKLSRLGAKIERVRE</sequence>
<dbReference type="InterPro" id="IPR005750">
    <property type="entry name" value="UDP_GlcNAc_COvinyl_MurA"/>
</dbReference>
<keyword evidence="7 12" id="KW-0573">Peptidoglycan synthesis</keyword>
<comment type="caution">
    <text evidence="12">Lacks conserved residue(s) required for the propagation of feature annotation.</text>
</comment>
<comment type="function">
    <text evidence="12">Cell wall formation. Adds enolpyruvyl to UDP-N-acetylglucosamine.</text>
</comment>
<dbReference type="PANTHER" id="PTHR43783">
    <property type="entry name" value="UDP-N-ACETYLGLUCOSAMINE 1-CARBOXYVINYLTRANSFERASE"/>
    <property type="match status" value="1"/>
</dbReference>
<dbReference type="InterPro" id="IPR001986">
    <property type="entry name" value="Enolpyruvate_Tfrase_dom"/>
</dbReference>
<accession>E6W6N2</accession>
<comment type="pathway">
    <text evidence="2 12">Cell wall biogenesis; peptidoglycan biosynthesis.</text>
</comment>
<comment type="similarity">
    <text evidence="10 12">Belongs to the EPSP synthase family. MurA subfamily.</text>
</comment>
<keyword evidence="6 12" id="KW-0133">Cell shape</keyword>
<dbReference type="NCBIfam" id="TIGR01072">
    <property type="entry name" value="murA"/>
    <property type="match status" value="1"/>
</dbReference>
<proteinExistence type="inferred from homology"/>
<feature type="binding site" evidence="12">
    <location>
        <begin position="22"/>
        <end position="23"/>
    </location>
    <ligand>
        <name>phosphoenolpyruvate</name>
        <dbReference type="ChEBI" id="CHEBI:58702"/>
    </ligand>
</feature>
<evidence type="ECO:0000259" key="13">
    <source>
        <dbReference type="Pfam" id="PF00275"/>
    </source>
</evidence>
<feature type="binding site" evidence="12">
    <location>
        <position position="327"/>
    </location>
    <ligand>
        <name>UDP-N-acetyl-alpha-D-glucosamine</name>
        <dbReference type="ChEBI" id="CHEBI:57705"/>
    </ligand>
</feature>
<dbReference type="FunCoup" id="E6W6N2">
    <property type="interactions" value="441"/>
</dbReference>
<dbReference type="SUPFAM" id="SSF55205">
    <property type="entry name" value="EPT/RTPC-like"/>
    <property type="match status" value="1"/>
</dbReference>
<evidence type="ECO:0000256" key="4">
    <source>
        <dbReference type="ARBA" id="ARBA00022618"/>
    </source>
</evidence>
<feature type="binding site" evidence="12">
    <location>
        <position position="305"/>
    </location>
    <ligand>
        <name>UDP-N-acetyl-alpha-D-glucosamine</name>
        <dbReference type="ChEBI" id="CHEBI:57705"/>
    </ligand>
</feature>
<dbReference type="GO" id="GO:0005737">
    <property type="term" value="C:cytoplasm"/>
    <property type="evidence" value="ECO:0007669"/>
    <property type="project" value="UniProtKB-SubCell"/>
</dbReference>
<dbReference type="PANTHER" id="PTHR43783:SF1">
    <property type="entry name" value="UDP-N-ACETYLGLUCOSAMINE 1-CARBOXYVINYLTRANSFERASE"/>
    <property type="match status" value="1"/>
</dbReference>
<dbReference type="GO" id="GO:0019277">
    <property type="term" value="P:UDP-N-acetylgalactosamine biosynthetic process"/>
    <property type="evidence" value="ECO:0007669"/>
    <property type="project" value="InterPro"/>
</dbReference>
<dbReference type="UniPathway" id="UPA00219"/>
<dbReference type="InterPro" id="IPR013792">
    <property type="entry name" value="RNA3'P_cycl/enolpyr_Trfase_a/b"/>
</dbReference>
<feature type="domain" description="Enolpyruvate transferase" evidence="13">
    <location>
        <begin position="8"/>
        <end position="406"/>
    </location>
</feature>
<dbReference type="Gene3D" id="3.65.10.10">
    <property type="entry name" value="Enolpyruvate transferase domain"/>
    <property type="match status" value="2"/>
</dbReference>
<evidence type="ECO:0000256" key="5">
    <source>
        <dbReference type="ARBA" id="ARBA00022679"/>
    </source>
</evidence>
<dbReference type="RefSeq" id="WP_013504921.1">
    <property type="nucleotide sequence ID" value="NC_014836.1"/>
</dbReference>
<dbReference type="STRING" id="653733.Selin_0276"/>
<dbReference type="eggNOG" id="COG0766">
    <property type="taxonomic scope" value="Bacteria"/>
</dbReference>
<keyword evidence="4 12" id="KW-0132">Cell division</keyword>
<feature type="active site" description="Proton donor" evidence="12">
    <location>
        <position position="118"/>
    </location>
</feature>
<evidence type="ECO:0000313" key="14">
    <source>
        <dbReference type="EMBL" id="ADU65032.1"/>
    </source>
</evidence>
<evidence type="ECO:0000256" key="9">
    <source>
        <dbReference type="ARBA" id="ARBA00023316"/>
    </source>
</evidence>
<evidence type="ECO:0000313" key="15">
    <source>
        <dbReference type="Proteomes" id="UP000002572"/>
    </source>
</evidence>
<dbReference type="CDD" id="cd01555">
    <property type="entry name" value="UdpNAET"/>
    <property type="match status" value="1"/>
</dbReference>
<keyword evidence="15" id="KW-1185">Reference proteome</keyword>
<evidence type="ECO:0000256" key="10">
    <source>
        <dbReference type="ARBA" id="ARBA00038367"/>
    </source>
</evidence>
<keyword evidence="5 12" id="KW-0808">Transferase</keyword>
<dbReference type="GO" id="GO:0051301">
    <property type="term" value="P:cell division"/>
    <property type="evidence" value="ECO:0007669"/>
    <property type="project" value="UniProtKB-KW"/>
</dbReference>
<dbReference type="FunFam" id="3.65.10.10:FF:000001">
    <property type="entry name" value="UDP-N-acetylglucosamine 1-carboxyvinyltransferase"/>
    <property type="match status" value="1"/>
</dbReference>
<dbReference type="Proteomes" id="UP000002572">
    <property type="component" value="Chromosome"/>
</dbReference>
<dbReference type="Pfam" id="PF00275">
    <property type="entry name" value="EPSP_synthase"/>
    <property type="match status" value="1"/>
</dbReference>
<organism evidence="14 15">
    <name type="scientific">Desulfurispirillum indicum (strain ATCC BAA-1389 / DSM 22839 / S5)</name>
    <dbReference type="NCBI Taxonomy" id="653733"/>
    <lineage>
        <taxon>Bacteria</taxon>
        <taxon>Pseudomonadati</taxon>
        <taxon>Chrysiogenota</taxon>
        <taxon>Chrysiogenia</taxon>
        <taxon>Chrysiogenales</taxon>
        <taxon>Chrysiogenaceae</taxon>
        <taxon>Desulfurispirillum</taxon>
    </lineage>
</organism>
<dbReference type="EMBL" id="CP002432">
    <property type="protein sequence ID" value="ADU65032.1"/>
    <property type="molecule type" value="Genomic_DNA"/>
</dbReference>
<keyword evidence="8 12" id="KW-0131">Cell cycle</keyword>
<evidence type="ECO:0000256" key="6">
    <source>
        <dbReference type="ARBA" id="ARBA00022960"/>
    </source>
</evidence>
<evidence type="ECO:0000256" key="1">
    <source>
        <dbReference type="ARBA" id="ARBA00004496"/>
    </source>
</evidence>
<dbReference type="NCBIfam" id="NF006873">
    <property type="entry name" value="PRK09369.1"/>
    <property type="match status" value="1"/>
</dbReference>
<comment type="subcellular location">
    <subcellularLocation>
        <location evidence="1 12">Cytoplasm</location>
    </subcellularLocation>
</comment>
<dbReference type="GO" id="GO:0008360">
    <property type="term" value="P:regulation of cell shape"/>
    <property type="evidence" value="ECO:0007669"/>
    <property type="project" value="UniProtKB-KW"/>
</dbReference>
<protein>
    <recommendedName>
        <fullName evidence="12">UDP-N-acetylglucosamine 1-carboxyvinyltransferase</fullName>
        <ecNumber evidence="12">2.5.1.7</ecNumber>
    </recommendedName>
    <alternativeName>
        <fullName evidence="12">Enoylpyruvate transferase</fullName>
    </alternativeName>
    <alternativeName>
        <fullName evidence="12">UDP-N-acetylglucosamine enolpyruvyl transferase</fullName>
        <shortName evidence="12">EPT</shortName>
    </alternativeName>
</protein>
<evidence type="ECO:0000256" key="12">
    <source>
        <dbReference type="HAMAP-Rule" id="MF_00111"/>
    </source>
</evidence>
<keyword evidence="3 12" id="KW-0963">Cytoplasm</keyword>
<dbReference type="EC" id="2.5.1.7" evidence="12"/>
<dbReference type="OrthoDB" id="9803760at2"/>
<feature type="modified residue" description="2-(S-cysteinyl)pyruvic acid O-phosphothioketal" evidence="12">
    <location>
        <position position="118"/>
    </location>
</feature>
<dbReference type="GO" id="GO:0071555">
    <property type="term" value="P:cell wall organization"/>
    <property type="evidence" value="ECO:0007669"/>
    <property type="project" value="UniProtKB-KW"/>
</dbReference>
<evidence type="ECO:0000256" key="2">
    <source>
        <dbReference type="ARBA" id="ARBA00004752"/>
    </source>
</evidence>
<keyword evidence="12" id="KW-0670">Pyruvate</keyword>
<evidence type="ECO:0000256" key="8">
    <source>
        <dbReference type="ARBA" id="ARBA00023306"/>
    </source>
</evidence>
<feature type="binding site" evidence="12">
    <location>
        <position position="94"/>
    </location>
    <ligand>
        <name>UDP-N-acetyl-alpha-D-glucosamine</name>
        <dbReference type="ChEBI" id="CHEBI:57705"/>
    </ligand>
</feature>
<dbReference type="GO" id="GO:0009252">
    <property type="term" value="P:peptidoglycan biosynthetic process"/>
    <property type="evidence" value="ECO:0007669"/>
    <property type="project" value="UniProtKB-UniRule"/>
</dbReference>
<dbReference type="AlphaFoldDB" id="E6W6N2"/>
<keyword evidence="9 12" id="KW-0961">Cell wall biogenesis/degradation</keyword>
<name>E6W6N2_DESIS</name>
<dbReference type="KEGG" id="din:Selin_0276"/>
<dbReference type="HOGENOM" id="CLU_027387_0_0_0"/>
<evidence type="ECO:0000256" key="7">
    <source>
        <dbReference type="ARBA" id="ARBA00022984"/>
    </source>
</evidence>
<reference evidence="14 15" key="1">
    <citation type="submission" date="2010-12" db="EMBL/GenBank/DDBJ databases">
        <title>Complete sequence of Desulfurispirillum indicum S5.</title>
        <authorList>
            <consortium name="US DOE Joint Genome Institute"/>
            <person name="Lucas S."/>
            <person name="Copeland A."/>
            <person name="Lapidus A."/>
            <person name="Cheng J.-F."/>
            <person name="Goodwin L."/>
            <person name="Pitluck S."/>
            <person name="Chertkov O."/>
            <person name="Held B."/>
            <person name="Detter J.C."/>
            <person name="Han C."/>
            <person name="Tapia R."/>
            <person name="Land M."/>
            <person name="Hauser L."/>
            <person name="Kyrpides N."/>
            <person name="Ivanova N."/>
            <person name="Mikhailova N."/>
            <person name="Haggblom M."/>
            <person name="Rauschenbach I."/>
            <person name="Bini E."/>
            <person name="Woyke T."/>
        </authorList>
    </citation>
    <scope>NUCLEOTIDE SEQUENCE [LARGE SCALE GENOMIC DNA]</scope>
    <source>
        <strain evidence="15">ATCC BAA-1389 / DSM 22839 / S5</strain>
    </source>
</reference>
<dbReference type="InterPro" id="IPR050068">
    <property type="entry name" value="MurA_subfamily"/>
</dbReference>
<evidence type="ECO:0000256" key="11">
    <source>
        <dbReference type="ARBA" id="ARBA00047527"/>
    </source>
</evidence>
<gene>
    <name evidence="12" type="primary">murA</name>
    <name evidence="14" type="ordered locus">Selin_0276</name>
</gene>
<comment type="catalytic activity">
    <reaction evidence="11 12">
        <text>phosphoenolpyruvate + UDP-N-acetyl-alpha-D-glucosamine = UDP-N-acetyl-3-O-(1-carboxyvinyl)-alpha-D-glucosamine + phosphate</text>
        <dbReference type="Rhea" id="RHEA:18681"/>
        <dbReference type="ChEBI" id="CHEBI:43474"/>
        <dbReference type="ChEBI" id="CHEBI:57705"/>
        <dbReference type="ChEBI" id="CHEBI:58702"/>
        <dbReference type="ChEBI" id="CHEBI:68483"/>
        <dbReference type="EC" id="2.5.1.7"/>
    </reaction>
</comment>
<dbReference type="InterPro" id="IPR036968">
    <property type="entry name" value="Enolpyruvate_Tfrase_sf"/>
</dbReference>
<dbReference type="InParanoid" id="E6W6N2"/>
<dbReference type="GO" id="GO:0008760">
    <property type="term" value="F:UDP-N-acetylglucosamine 1-carboxyvinyltransferase activity"/>
    <property type="evidence" value="ECO:0007669"/>
    <property type="project" value="UniProtKB-UniRule"/>
</dbReference>
<evidence type="ECO:0000256" key="3">
    <source>
        <dbReference type="ARBA" id="ARBA00022490"/>
    </source>
</evidence>
<dbReference type="HAMAP" id="MF_00111">
    <property type="entry name" value="MurA"/>
    <property type="match status" value="1"/>
</dbReference>